<proteinExistence type="predicted"/>
<reference evidence="1" key="1">
    <citation type="submission" date="2016-06" db="UniProtKB">
        <authorList>
            <consortium name="WormBaseParasite"/>
        </authorList>
    </citation>
    <scope>IDENTIFICATION</scope>
</reference>
<name>A0A183F034_9BILA</name>
<protein>
    <submittedName>
        <fullName evidence="1">Ovule protein</fullName>
    </submittedName>
</protein>
<evidence type="ECO:0000313" key="1">
    <source>
        <dbReference type="WBParaSite" id="GPUH_0002660501-mRNA-1"/>
    </source>
</evidence>
<dbReference type="WBParaSite" id="GPUH_0002660501-mRNA-1">
    <property type="protein sequence ID" value="GPUH_0002660501-mRNA-1"/>
    <property type="gene ID" value="GPUH_0002660501"/>
</dbReference>
<accession>A0A183F034</accession>
<organism evidence="1">
    <name type="scientific">Gongylonema pulchrum</name>
    <dbReference type="NCBI Taxonomy" id="637853"/>
    <lineage>
        <taxon>Eukaryota</taxon>
        <taxon>Metazoa</taxon>
        <taxon>Ecdysozoa</taxon>
        <taxon>Nematoda</taxon>
        <taxon>Chromadorea</taxon>
        <taxon>Rhabditida</taxon>
        <taxon>Spirurina</taxon>
        <taxon>Spiruromorpha</taxon>
        <taxon>Spiruroidea</taxon>
        <taxon>Gongylonematidae</taxon>
        <taxon>Gongylonema</taxon>
    </lineage>
</organism>
<dbReference type="AlphaFoldDB" id="A0A183F034"/>
<sequence length="64" mass="7389">LHVETSKNSAHPEKWPIEIFGANLLWRKKPNQQKILLIYCSSLQNGHKHQHRFLFSPSPCDAAP</sequence>